<dbReference type="OrthoDB" id="6102859at2759"/>
<evidence type="ECO:0000313" key="11">
    <source>
        <dbReference type="Proteomes" id="UP000683360"/>
    </source>
</evidence>
<evidence type="ECO:0000256" key="6">
    <source>
        <dbReference type="ARBA" id="ARBA00047200"/>
    </source>
</evidence>
<dbReference type="SUPFAM" id="SSF56487">
    <property type="entry name" value="SRCR-like"/>
    <property type="match status" value="1"/>
</dbReference>
<keyword evidence="3 7" id="KW-1015">Disulfide bond</keyword>
<dbReference type="PROSITE" id="PS51034">
    <property type="entry name" value="ZP_2"/>
    <property type="match status" value="1"/>
</dbReference>
<dbReference type="Pfam" id="PF00530">
    <property type="entry name" value="SRCR"/>
    <property type="match status" value="1"/>
</dbReference>
<reference evidence="10" key="1">
    <citation type="submission" date="2021-03" db="EMBL/GenBank/DDBJ databases">
        <authorList>
            <person name="Bekaert M."/>
        </authorList>
    </citation>
    <scope>NUCLEOTIDE SEQUENCE</scope>
</reference>
<dbReference type="Gene3D" id="2.60.120.290">
    <property type="entry name" value="Spermadhesin, CUB domain"/>
    <property type="match status" value="1"/>
</dbReference>
<keyword evidence="2" id="KW-0653">Protein transport</keyword>
<dbReference type="InterPro" id="IPR001507">
    <property type="entry name" value="ZP_dom"/>
</dbReference>
<dbReference type="Pfam" id="PF23344">
    <property type="entry name" value="ZP-N"/>
    <property type="match status" value="1"/>
</dbReference>
<dbReference type="SMART" id="SM00202">
    <property type="entry name" value="SR"/>
    <property type="match status" value="1"/>
</dbReference>
<comment type="caution">
    <text evidence="7">Lacks conserved residue(s) required for the propagation of feature annotation.</text>
</comment>
<evidence type="ECO:0000259" key="9">
    <source>
        <dbReference type="PROSITE" id="PS51034"/>
    </source>
</evidence>
<dbReference type="Proteomes" id="UP000683360">
    <property type="component" value="Unassembled WGS sequence"/>
</dbReference>
<dbReference type="InterPro" id="IPR000859">
    <property type="entry name" value="CUB_dom"/>
</dbReference>
<sequence length="354" mass="40911">MNGPGPWKGDLMINMYLDGWGGICWKFWKTDANEVVCKTIGYRTSTPLVLSNAYFVQGNTPKVISDLGCAGWEDHIGQCNIQESGSCMHTEDAGVRCVDCFEEVTTESGQITSKNYPSFFSDRKDCIFVIKPEKQISTNTAYILSIEDLRIQHFQDHRSIEIKEGIYGNALQHVRYFPPIDMVVGKEFFIRYTKENTKCNDRYRITWKALERQDAIKIGCGHASWDMAVNMTIMKKLYPDTIPELIYFPDASCTGVWRDDTIIFSHKYTECGTQREDKVNSVLYKNRLMYPEYSSPKPIGIRHFRWTIDVECELSKIDSATANFHPNEIFQQLLLSMEGWEMWTIPQDQEKKVL</sequence>
<dbReference type="InterPro" id="IPR001190">
    <property type="entry name" value="SRCR"/>
</dbReference>
<feature type="domain" description="ZP" evidence="9">
    <location>
        <begin position="219"/>
        <end position="354"/>
    </location>
</feature>
<dbReference type="Gene3D" id="3.10.250.10">
    <property type="entry name" value="SRCR-like domain"/>
    <property type="match status" value="1"/>
</dbReference>
<evidence type="ECO:0000259" key="8">
    <source>
        <dbReference type="PROSITE" id="PS50287"/>
    </source>
</evidence>
<feature type="domain" description="SRCR" evidence="8">
    <location>
        <begin position="1"/>
        <end position="98"/>
    </location>
</feature>
<keyword evidence="11" id="KW-1185">Reference proteome</keyword>
<evidence type="ECO:0000256" key="5">
    <source>
        <dbReference type="ARBA" id="ARBA00047197"/>
    </source>
</evidence>
<dbReference type="GO" id="GO:0016020">
    <property type="term" value="C:membrane"/>
    <property type="evidence" value="ECO:0007669"/>
    <property type="project" value="InterPro"/>
</dbReference>
<dbReference type="AlphaFoldDB" id="A0A8S3RAK5"/>
<organism evidence="10 11">
    <name type="scientific">Mytilus edulis</name>
    <name type="common">Blue mussel</name>
    <dbReference type="NCBI Taxonomy" id="6550"/>
    <lineage>
        <taxon>Eukaryota</taxon>
        <taxon>Metazoa</taxon>
        <taxon>Spiralia</taxon>
        <taxon>Lophotrochozoa</taxon>
        <taxon>Mollusca</taxon>
        <taxon>Bivalvia</taxon>
        <taxon>Autobranchia</taxon>
        <taxon>Pteriomorphia</taxon>
        <taxon>Mytilida</taxon>
        <taxon>Mytiloidea</taxon>
        <taxon>Mytilidae</taxon>
        <taxon>Mytilinae</taxon>
        <taxon>Mytilus</taxon>
    </lineage>
</organism>
<keyword evidence="1" id="KW-0813">Transport</keyword>
<evidence type="ECO:0000313" key="10">
    <source>
        <dbReference type="EMBL" id="CAG2205201.1"/>
    </source>
</evidence>
<gene>
    <name evidence="10" type="ORF">MEDL_19605</name>
</gene>
<name>A0A8S3RAK5_MYTED</name>
<dbReference type="InterPro" id="IPR036772">
    <property type="entry name" value="SRCR-like_dom_sf"/>
</dbReference>
<dbReference type="PANTHER" id="PTHR48071:SF18">
    <property type="entry name" value="DELETED IN MALIGNANT BRAIN TUMORS 1 PROTEIN-RELATED"/>
    <property type="match status" value="1"/>
</dbReference>
<dbReference type="GO" id="GO:0015031">
    <property type="term" value="P:protein transport"/>
    <property type="evidence" value="ECO:0007669"/>
    <property type="project" value="UniProtKB-KW"/>
</dbReference>
<dbReference type="PROSITE" id="PS50287">
    <property type="entry name" value="SRCR_2"/>
    <property type="match status" value="1"/>
</dbReference>
<dbReference type="EMBL" id="CAJPWZ010001017">
    <property type="protein sequence ID" value="CAG2205201.1"/>
    <property type="molecule type" value="Genomic_DNA"/>
</dbReference>
<dbReference type="PANTHER" id="PTHR48071">
    <property type="entry name" value="SRCR DOMAIN-CONTAINING PROTEIN"/>
    <property type="match status" value="1"/>
</dbReference>
<evidence type="ECO:0000256" key="7">
    <source>
        <dbReference type="PROSITE-ProRule" id="PRU00196"/>
    </source>
</evidence>
<evidence type="ECO:0000256" key="4">
    <source>
        <dbReference type="ARBA" id="ARBA00030560"/>
    </source>
</evidence>
<dbReference type="Pfam" id="PF00431">
    <property type="entry name" value="CUB"/>
    <property type="match status" value="1"/>
</dbReference>
<dbReference type="Gene3D" id="2.60.40.3210">
    <property type="entry name" value="Zona pellucida, ZP-N domain"/>
    <property type="match status" value="1"/>
</dbReference>
<protein>
    <recommendedName>
        <fullName evidence="5">Scavenger receptor cysteine-rich domain-containing protein DMBT1</fullName>
    </recommendedName>
    <alternativeName>
        <fullName evidence="6">Deleted in malignant brain tumors 1 protein</fullName>
    </alternativeName>
    <alternativeName>
        <fullName evidence="4">Hensin</fullName>
    </alternativeName>
</protein>
<feature type="disulfide bond" evidence="7">
    <location>
        <begin position="69"/>
        <end position="79"/>
    </location>
</feature>
<evidence type="ECO:0000256" key="2">
    <source>
        <dbReference type="ARBA" id="ARBA00022927"/>
    </source>
</evidence>
<dbReference type="InterPro" id="IPR035914">
    <property type="entry name" value="Sperma_CUB_dom_sf"/>
</dbReference>
<proteinExistence type="predicted"/>
<dbReference type="InterPro" id="IPR055356">
    <property type="entry name" value="ZP-N"/>
</dbReference>
<dbReference type="SUPFAM" id="SSF49854">
    <property type="entry name" value="Spermadhesin, CUB domain"/>
    <property type="match status" value="1"/>
</dbReference>
<accession>A0A8S3RAK5</accession>
<comment type="caution">
    <text evidence="10">The sequence shown here is derived from an EMBL/GenBank/DDBJ whole genome shotgun (WGS) entry which is preliminary data.</text>
</comment>
<evidence type="ECO:0000256" key="3">
    <source>
        <dbReference type="ARBA" id="ARBA00023157"/>
    </source>
</evidence>
<evidence type="ECO:0000256" key="1">
    <source>
        <dbReference type="ARBA" id="ARBA00022448"/>
    </source>
</evidence>